<proteinExistence type="predicted"/>
<feature type="non-terminal residue" evidence="1">
    <location>
        <position position="1"/>
    </location>
</feature>
<evidence type="ECO:0000313" key="1">
    <source>
        <dbReference type="EMBL" id="JAP89397.1"/>
    </source>
</evidence>
<accession>A0A146JY05</accession>
<protein>
    <submittedName>
        <fullName evidence="1">Uncharacterized protein</fullName>
    </submittedName>
</protein>
<dbReference type="AlphaFoldDB" id="A0A146JY05"/>
<dbReference type="EMBL" id="GDID01007209">
    <property type="protein sequence ID" value="JAP89397.1"/>
    <property type="molecule type" value="Transcribed_RNA"/>
</dbReference>
<organism evidence="1">
    <name type="scientific">Trepomonas sp. PC1</name>
    <dbReference type="NCBI Taxonomy" id="1076344"/>
    <lineage>
        <taxon>Eukaryota</taxon>
        <taxon>Metamonada</taxon>
        <taxon>Diplomonadida</taxon>
        <taxon>Hexamitidae</taxon>
        <taxon>Hexamitinae</taxon>
        <taxon>Trepomonas</taxon>
    </lineage>
</organism>
<reference evidence="1" key="1">
    <citation type="submission" date="2015-07" db="EMBL/GenBank/DDBJ databases">
        <title>Adaptation to a free-living lifestyle via gene acquisitions in the diplomonad Trepomonas sp. PC1.</title>
        <authorList>
            <person name="Xu F."/>
            <person name="Jerlstrom-Hultqvist J."/>
            <person name="Kolisko M."/>
            <person name="Simpson A.G.B."/>
            <person name="Roger A.J."/>
            <person name="Svard S.G."/>
            <person name="Andersson J.O."/>
        </authorList>
    </citation>
    <scope>NUCLEOTIDE SEQUENCE</scope>
    <source>
        <strain evidence="1">PC1</strain>
    </source>
</reference>
<sequence length="406" mass="46932">CVLQCPDKLKFIINNKSCVENCKYYKQNGLNYTCVDTCLLTFAISGMCTTIEQNCFNLSNKTFCSDCSLYILVVNQHFSCVDQCDFYLHNQFLCSGQNCTFAPQLFQSVAKYNIYEKYGVCSQCPNYLDLVSYQCVSSCSLKYYTQNRTCTPCNSFLEYRHLNFYCSTTRQLQSCKYYDYNGQYFQCVGECQNLSLNGQCVVGCPTSQIFVYNRECNQSCSSRHYSLQDDQFFCQPQCENYSILYRYNGYTECVLDCFYFIFSQNKQQCVSWCNYSSIQCVAVKQPPQCTAIQKADQCIDEQSCQLQIQNDFCFSYKCGVGKVLNLNLQCVVLQKQVYVQLQTEKVEIDKCLGLQIMQKCIQFRCASGKVWMQNGCYPEEFCRTEQKIPGICMPNIANNGVEWDLV</sequence>
<name>A0A146JY05_9EUKA</name>
<gene>
    <name evidence="1" type="ORF">TPC1_31108</name>
</gene>